<gene>
    <name evidence="1" type="ORF">NDU88_003204</name>
</gene>
<evidence type="ECO:0000313" key="1">
    <source>
        <dbReference type="EMBL" id="KAJ1150411.1"/>
    </source>
</evidence>
<dbReference type="Proteomes" id="UP001066276">
    <property type="component" value="Chromosome 5"/>
</dbReference>
<reference evidence="1" key="1">
    <citation type="journal article" date="2022" name="bioRxiv">
        <title>Sequencing and chromosome-scale assembly of the giantPleurodeles waltlgenome.</title>
        <authorList>
            <person name="Brown T."/>
            <person name="Elewa A."/>
            <person name="Iarovenko S."/>
            <person name="Subramanian E."/>
            <person name="Araus A.J."/>
            <person name="Petzold A."/>
            <person name="Susuki M."/>
            <person name="Suzuki K.-i.T."/>
            <person name="Hayashi T."/>
            <person name="Toyoda A."/>
            <person name="Oliveira C."/>
            <person name="Osipova E."/>
            <person name="Leigh N.D."/>
            <person name="Simon A."/>
            <person name="Yun M.H."/>
        </authorList>
    </citation>
    <scope>NUCLEOTIDE SEQUENCE</scope>
    <source>
        <strain evidence="1">20211129_DDA</strain>
        <tissue evidence="1">Liver</tissue>
    </source>
</reference>
<keyword evidence="2" id="KW-1185">Reference proteome</keyword>
<sequence length="132" mass="14480">MHASAALNTAACSTSDFSSFSQNFKVRLTTNAQHLVGWSRSSGAFSGKRWVCHPEGASPSKYPLCWAVWVIPCSREGRTRTHGSPVEYSLAGHRRPQRQQQFRVARSGGPLFAGLNSMHLSAKVKLRGLPLL</sequence>
<name>A0AAV7RC83_PLEWA</name>
<accession>A0AAV7RC83</accession>
<evidence type="ECO:0000313" key="2">
    <source>
        <dbReference type="Proteomes" id="UP001066276"/>
    </source>
</evidence>
<organism evidence="1 2">
    <name type="scientific">Pleurodeles waltl</name>
    <name type="common">Iberian ribbed newt</name>
    <dbReference type="NCBI Taxonomy" id="8319"/>
    <lineage>
        <taxon>Eukaryota</taxon>
        <taxon>Metazoa</taxon>
        <taxon>Chordata</taxon>
        <taxon>Craniata</taxon>
        <taxon>Vertebrata</taxon>
        <taxon>Euteleostomi</taxon>
        <taxon>Amphibia</taxon>
        <taxon>Batrachia</taxon>
        <taxon>Caudata</taxon>
        <taxon>Salamandroidea</taxon>
        <taxon>Salamandridae</taxon>
        <taxon>Pleurodelinae</taxon>
        <taxon>Pleurodeles</taxon>
    </lineage>
</organism>
<dbReference type="AlphaFoldDB" id="A0AAV7RC83"/>
<dbReference type="EMBL" id="JANPWB010000009">
    <property type="protein sequence ID" value="KAJ1150411.1"/>
    <property type="molecule type" value="Genomic_DNA"/>
</dbReference>
<proteinExistence type="predicted"/>
<comment type="caution">
    <text evidence="1">The sequence shown here is derived from an EMBL/GenBank/DDBJ whole genome shotgun (WGS) entry which is preliminary data.</text>
</comment>
<protein>
    <submittedName>
        <fullName evidence="1">Uncharacterized protein</fullName>
    </submittedName>
</protein>